<dbReference type="OrthoDB" id="2281046at2759"/>
<sequence>MMINWMKTLLNYNFDVVSVPSILNILSDKLSRIFQTTMELEKFTDKGYIIPDEKDRKNILDEAHKFGHFDAVKYVNQRPTCQKYNVYKRGYSPQKPVYSYMPGDSYAMGLAGLFKSNAGFVILESSVDKTAKCVAMALIKIFSLMGYSRHFTISDNGTEIARA</sequence>
<reference evidence="1 2" key="1">
    <citation type="journal article" date="2018" name="G3 (Bethesda)">
        <title>Phylogenetic and Phylogenomic Definition of Rhizopus Species.</title>
        <authorList>
            <person name="Gryganskyi A.P."/>
            <person name="Golan J."/>
            <person name="Dolatabadi S."/>
            <person name="Mondo S."/>
            <person name="Robb S."/>
            <person name="Idnurm A."/>
            <person name="Muszewska A."/>
            <person name="Steczkiewicz K."/>
            <person name="Masonjones S."/>
            <person name="Liao H.L."/>
            <person name="Gajdeczka M.T."/>
            <person name="Anike F."/>
            <person name="Vuek A."/>
            <person name="Anishchenko I.M."/>
            <person name="Voigt K."/>
            <person name="de Hoog G.S."/>
            <person name="Smith M.E."/>
            <person name="Heitman J."/>
            <person name="Vilgalys R."/>
            <person name="Stajich J.E."/>
        </authorList>
    </citation>
    <scope>NUCLEOTIDE SEQUENCE [LARGE SCALE GENOMIC DNA]</scope>
    <source>
        <strain evidence="1 2">CBS 357.93</strain>
    </source>
</reference>
<evidence type="ECO:0000313" key="1">
    <source>
        <dbReference type="EMBL" id="RCH84084.1"/>
    </source>
</evidence>
<dbReference type="STRING" id="86630.A0A367J2B6"/>
<dbReference type="AlphaFoldDB" id="A0A367J2B6"/>
<proteinExistence type="predicted"/>
<dbReference type="EMBL" id="PJQL01002467">
    <property type="protein sequence ID" value="RCH84084.1"/>
    <property type="molecule type" value="Genomic_DNA"/>
</dbReference>
<keyword evidence="2" id="KW-1185">Reference proteome</keyword>
<accession>A0A367J2B6</accession>
<evidence type="ECO:0000313" key="2">
    <source>
        <dbReference type="Proteomes" id="UP000252139"/>
    </source>
</evidence>
<comment type="caution">
    <text evidence="1">The sequence shown here is derived from an EMBL/GenBank/DDBJ whole genome shotgun (WGS) entry which is preliminary data.</text>
</comment>
<gene>
    <name evidence="1" type="ORF">CU097_001478</name>
</gene>
<protein>
    <submittedName>
        <fullName evidence="1">Uncharacterized protein</fullName>
    </submittedName>
</protein>
<organism evidence="1 2">
    <name type="scientific">Rhizopus azygosporus</name>
    <name type="common">Rhizopus microsporus var. azygosporus</name>
    <dbReference type="NCBI Taxonomy" id="86630"/>
    <lineage>
        <taxon>Eukaryota</taxon>
        <taxon>Fungi</taxon>
        <taxon>Fungi incertae sedis</taxon>
        <taxon>Mucoromycota</taxon>
        <taxon>Mucoromycotina</taxon>
        <taxon>Mucoromycetes</taxon>
        <taxon>Mucorales</taxon>
        <taxon>Mucorineae</taxon>
        <taxon>Rhizopodaceae</taxon>
        <taxon>Rhizopus</taxon>
    </lineage>
</organism>
<name>A0A367J2B6_RHIAZ</name>
<dbReference type="Proteomes" id="UP000252139">
    <property type="component" value="Unassembled WGS sequence"/>
</dbReference>